<reference evidence="6" key="1">
    <citation type="submission" date="2021-02" db="EMBL/GenBank/DDBJ databases">
        <authorList>
            <person name="Nowell W R."/>
        </authorList>
    </citation>
    <scope>NUCLEOTIDE SEQUENCE</scope>
</reference>
<dbReference type="Proteomes" id="UP000663855">
    <property type="component" value="Unassembled WGS sequence"/>
</dbReference>
<dbReference type="EMBL" id="CAJNOV010002758">
    <property type="protein sequence ID" value="CAF1114402.1"/>
    <property type="molecule type" value="Genomic_DNA"/>
</dbReference>
<dbReference type="Proteomes" id="UP000663824">
    <property type="component" value="Unassembled WGS sequence"/>
</dbReference>
<feature type="transmembrane region" description="Helical" evidence="1">
    <location>
        <begin position="205"/>
        <end position="228"/>
    </location>
</feature>
<evidence type="ECO:0000313" key="7">
    <source>
        <dbReference type="EMBL" id="CAF3870785.1"/>
    </source>
</evidence>
<gene>
    <name evidence="2" type="ORF">CJN711_LOCUS7768</name>
    <name evidence="3" type="ORF">KQP761_LOCUS13891</name>
    <name evidence="5" type="ORF">MBJ925_LOCUS31460</name>
    <name evidence="7" type="ORF">UXM345_LOCUS8917</name>
    <name evidence="4" type="ORF">WKI299_LOCUS2220</name>
    <name evidence="6" type="ORF">XDN619_LOCUS30246</name>
</gene>
<dbReference type="Proteomes" id="UP000663842">
    <property type="component" value="Unassembled WGS sequence"/>
</dbReference>
<dbReference type="Proteomes" id="UP000663887">
    <property type="component" value="Unassembled WGS sequence"/>
</dbReference>
<dbReference type="Proteomes" id="UP000663834">
    <property type="component" value="Unassembled WGS sequence"/>
</dbReference>
<evidence type="ECO:0000313" key="2">
    <source>
        <dbReference type="EMBL" id="CAF1114402.1"/>
    </source>
</evidence>
<dbReference type="EMBL" id="CAJNOW010006483">
    <property type="protein sequence ID" value="CAF1487074.1"/>
    <property type="molecule type" value="Genomic_DNA"/>
</dbReference>
<accession>A0A816YGQ4</accession>
<keyword evidence="1" id="KW-0812">Transmembrane</keyword>
<evidence type="ECO:0000313" key="3">
    <source>
        <dbReference type="EMBL" id="CAF1487074.1"/>
    </source>
</evidence>
<feature type="transmembrane region" description="Helical" evidence="1">
    <location>
        <begin position="21"/>
        <end position="41"/>
    </location>
</feature>
<keyword evidence="1" id="KW-1133">Transmembrane helix</keyword>
<proteinExistence type="predicted"/>
<keyword evidence="1" id="KW-0472">Membrane</keyword>
<feature type="transmembrane region" description="Helical" evidence="1">
    <location>
        <begin position="164"/>
        <end position="185"/>
    </location>
</feature>
<feature type="transmembrane region" description="Helical" evidence="1">
    <location>
        <begin position="133"/>
        <end position="152"/>
    </location>
</feature>
<dbReference type="EMBL" id="CAJOBF010000796">
    <property type="protein sequence ID" value="CAF3870785.1"/>
    <property type="molecule type" value="Genomic_DNA"/>
</dbReference>
<comment type="caution">
    <text evidence="6">The sequence shown here is derived from an EMBL/GenBank/DDBJ whole genome shotgun (WGS) entry which is preliminary data.</text>
</comment>
<organism evidence="6 8">
    <name type="scientific">Rotaria magnacalcarata</name>
    <dbReference type="NCBI Taxonomy" id="392030"/>
    <lineage>
        <taxon>Eukaryota</taxon>
        <taxon>Metazoa</taxon>
        <taxon>Spiralia</taxon>
        <taxon>Gnathifera</taxon>
        <taxon>Rotifera</taxon>
        <taxon>Eurotatoria</taxon>
        <taxon>Bdelloidea</taxon>
        <taxon>Philodinida</taxon>
        <taxon>Philodinidae</taxon>
        <taxon>Rotaria</taxon>
    </lineage>
</organism>
<dbReference type="AlphaFoldDB" id="A0A816YGQ4"/>
<dbReference type="EMBL" id="CAJNRF010000197">
    <property type="protein sequence ID" value="CAF1947191.1"/>
    <property type="molecule type" value="Genomic_DNA"/>
</dbReference>
<sequence>MLDKSRPCTISQDSNSRRSNISLSYGTYSILIIISTLVYTICLFSSEIWFTIKQNTHNETIVYFQSKTICLKHNDNKFCIEPYLPIKQCDEYDIISWTIRCSTKYFILANQTSLNICDCFQIPLTNLTYRNNTFIFILLILTSLITLSKFCSPKECILNYINKYLLFIFLITIIGFEIHFIYIIFNDKRSVEKLYKNYFSMIQTNLSIFYSFQIFIMIIHVISIIILISD</sequence>
<protein>
    <submittedName>
        <fullName evidence="6">Uncharacterized protein</fullName>
    </submittedName>
</protein>
<evidence type="ECO:0000313" key="8">
    <source>
        <dbReference type="Proteomes" id="UP000663887"/>
    </source>
</evidence>
<dbReference type="EMBL" id="CAJNRE010017169">
    <property type="protein sequence ID" value="CAF2152131.1"/>
    <property type="molecule type" value="Genomic_DNA"/>
</dbReference>
<name>A0A816YGQ4_9BILA</name>
<evidence type="ECO:0000256" key="1">
    <source>
        <dbReference type="SAM" id="Phobius"/>
    </source>
</evidence>
<dbReference type="Proteomes" id="UP000663856">
    <property type="component" value="Unassembled WGS sequence"/>
</dbReference>
<evidence type="ECO:0000313" key="5">
    <source>
        <dbReference type="EMBL" id="CAF2152131.1"/>
    </source>
</evidence>
<evidence type="ECO:0000313" key="4">
    <source>
        <dbReference type="EMBL" id="CAF1947191.1"/>
    </source>
</evidence>
<dbReference type="OrthoDB" id="10034741at2759"/>
<evidence type="ECO:0000313" key="6">
    <source>
        <dbReference type="EMBL" id="CAF2159508.1"/>
    </source>
</evidence>
<dbReference type="EMBL" id="CAJNRG010014943">
    <property type="protein sequence ID" value="CAF2159508.1"/>
    <property type="molecule type" value="Genomic_DNA"/>
</dbReference>